<reference evidence="5 6" key="2">
    <citation type="journal article" date="2017" name="Genome Biol.">
        <title>New reference genome sequences of hot pepper reveal the massive evolution of plant disease-resistance genes by retroduplication.</title>
        <authorList>
            <person name="Kim S."/>
            <person name="Park J."/>
            <person name="Yeom S.I."/>
            <person name="Kim Y.M."/>
            <person name="Seo E."/>
            <person name="Kim K.T."/>
            <person name="Kim M.S."/>
            <person name="Lee J.M."/>
            <person name="Cheong K."/>
            <person name="Shin H.S."/>
            <person name="Kim S.B."/>
            <person name="Han K."/>
            <person name="Lee J."/>
            <person name="Park M."/>
            <person name="Lee H.A."/>
            <person name="Lee H.Y."/>
            <person name="Lee Y."/>
            <person name="Oh S."/>
            <person name="Lee J.H."/>
            <person name="Choi E."/>
            <person name="Choi E."/>
            <person name="Lee S.E."/>
            <person name="Jeon J."/>
            <person name="Kim H."/>
            <person name="Choi G."/>
            <person name="Song H."/>
            <person name="Lee J."/>
            <person name="Lee S.C."/>
            <person name="Kwon J.K."/>
            <person name="Lee H.Y."/>
            <person name="Koo N."/>
            <person name="Hong Y."/>
            <person name="Kim R.W."/>
            <person name="Kang W.H."/>
            <person name="Huh J.H."/>
            <person name="Kang B.C."/>
            <person name="Yang T.J."/>
            <person name="Lee Y.H."/>
            <person name="Bennetzen J.L."/>
            <person name="Choi D."/>
        </authorList>
    </citation>
    <scope>NUCLEOTIDE SEQUENCE [LARGE SCALE GENOMIC DNA]</scope>
    <source>
        <strain evidence="6">cv. CM334</strain>
    </source>
</reference>
<proteinExistence type="inferred from homology"/>
<dbReference type="Pfam" id="PF13041">
    <property type="entry name" value="PPR_2"/>
    <property type="match status" value="2"/>
</dbReference>
<sequence length="606" mass="69582">MMVRTSVLYQTPFLIPQEDHAKAKEFNFILKEQEWISMIKKCNNMLELKQVHGQILKLGFIYNSFCVGNLLSTCALSEWRSMDYACSIFGEIIDPGSFEYNTLIRGYVKDMNLEEALLWYIHMIEDGVEPDNFSYPALLKVCARFRALKEGKQIHGQVLKFGHEDDMFVQNSLINIYGKCGEIRQSCLVFEQMDQRSIASWSALIAGHANLGLWSDCLKVFGEMNTEGCWRAEESTLVSVISACAHLDALDFGKATHGYLLRNMTGLNVIVETSLIDMYVKCGCLEKGLFLFQRMTNKNQMSYSTIISGLAMHGRGEEALRIYHEMLKERLEPDDVVYVGVLSACSHAGLVEEGLKCFDRMRLEHRIEPTIQHYGCMVDLLGRAGRLEEALELIKGMSMEPNDVLWRSLLSACRVHRNVELGEVAAKNLFKLKSRNASDYVMLCNMYAQAKMWEKMAAIRTKMVNEGISQVPGSCLVEANRKVYKFVSQDRSHTCSDVVYDMLHQMEWQLKFEGYSPDTSLALFDVDEEEKRQRLSTHCQKLAIAFALIKTSQGSPIRIVRNVRMCRDCHTYTKLISMIYERNIIVRDRNRFHHFKDGTCSCKDYW</sequence>
<dbReference type="InterPro" id="IPR046960">
    <property type="entry name" value="PPR_At4g14850-like_plant"/>
</dbReference>
<keyword evidence="2" id="KW-0677">Repeat</keyword>
<dbReference type="InterPro" id="IPR046848">
    <property type="entry name" value="E_motif"/>
</dbReference>
<organism evidence="5 6">
    <name type="scientific">Capsicum annuum</name>
    <name type="common">Capsicum pepper</name>
    <dbReference type="NCBI Taxonomy" id="4072"/>
    <lineage>
        <taxon>Eukaryota</taxon>
        <taxon>Viridiplantae</taxon>
        <taxon>Streptophyta</taxon>
        <taxon>Embryophyta</taxon>
        <taxon>Tracheophyta</taxon>
        <taxon>Spermatophyta</taxon>
        <taxon>Magnoliopsida</taxon>
        <taxon>eudicotyledons</taxon>
        <taxon>Gunneridae</taxon>
        <taxon>Pentapetalae</taxon>
        <taxon>asterids</taxon>
        <taxon>lamiids</taxon>
        <taxon>Solanales</taxon>
        <taxon>Solanaceae</taxon>
        <taxon>Solanoideae</taxon>
        <taxon>Capsiceae</taxon>
        <taxon>Capsicum</taxon>
    </lineage>
</organism>
<dbReference type="PROSITE" id="PS51375">
    <property type="entry name" value="PPR"/>
    <property type="match status" value="3"/>
</dbReference>
<dbReference type="InterPro" id="IPR002885">
    <property type="entry name" value="PPR_rpt"/>
</dbReference>
<evidence type="ECO:0000313" key="5">
    <source>
        <dbReference type="EMBL" id="PHT93075.1"/>
    </source>
</evidence>
<dbReference type="GO" id="GO:0009451">
    <property type="term" value="P:RNA modification"/>
    <property type="evidence" value="ECO:0007669"/>
    <property type="project" value="InterPro"/>
</dbReference>
<dbReference type="KEGG" id="cann:107869518"/>
<name>A0A1U8GS04_CAPAN</name>
<dbReference type="Pfam" id="PF14432">
    <property type="entry name" value="DYW_deaminase"/>
    <property type="match status" value="1"/>
</dbReference>
<feature type="repeat" description="PPR" evidence="3">
    <location>
        <begin position="299"/>
        <end position="333"/>
    </location>
</feature>
<dbReference type="EMBL" id="AYRZ02000001">
    <property type="protein sequence ID" value="PHT93075.1"/>
    <property type="molecule type" value="Genomic_DNA"/>
</dbReference>
<dbReference type="GO" id="GO:0003723">
    <property type="term" value="F:RNA binding"/>
    <property type="evidence" value="ECO:0007669"/>
    <property type="project" value="InterPro"/>
</dbReference>
<reference evidence="5 6" key="1">
    <citation type="journal article" date="2014" name="Nat. Genet.">
        <title>Genome sequence of the hot pepper provides insights into the evolution of pungency in Capsicum species.</title>
        <authorList>
            <person name="Kim S."/>
            <person name="Park M."/>
            <person name="Yeom S.I."/>
            <person name="Kim Y.M."/>
            <person name="Lee J.M."/>
            <person name="Lee H.A."/>
            <person name="Seo E."/>
            <person name="Choi J."/>
            <person name="Cheong K."/>
            <person name="Kim K.T."/>
            <person name="Jung K."/>
            <person name="Lee G.W."/>
            <person name="Oh S.K."/>
            <person name="Bae C."/>
            <person name="Kim S.B."/>
            <person name="Lee H.Y."/>
            <person name="Kim S.Y."/>
            <person name="Kim M.S."/>
            <person name="Kang B.C."/>
            <person name="Jo Y.D."/>
            <person name="Yang H.B."/>
            <person name="Jeong H.J."/>
            <person name="Kang W.H."/>
            <person name="Kwon J.K."/>
            <person name="Shin C."/>
            <person name="Lim J.Y."/>
            <person name="Park J.H."/>
            <person name="Huh J.H."/>
            <person name="Kim J.S."/>
            <person name="Kim B.D."/>
            <person name="Cohen O."/>
            <person name="Paran I."/>
            <person name="Suh M.C."/>
            <person name="Lee S.B."/>
            <person name="Kim Y.K."/>
            <person name="Shin Y."/>
            <person name="Noh S.J."/>
            <person name="Park J."/>
            <person name="Seo Y.S."/>
            <person name="Kwon S.Y."/>
            <person name="Kim H.A."/>
            <person name="Park J.M."/>
            <person name="Kim H.J."/>
            <person name="Choi S.B."/>
            <person name="Bosland P.W."/>
            <person name="Reeves G."/>
            <person name="Jo S.H."/>
            <person name="Lee B.W."/>
            <person name="Cho H.T."/>
            <person name="Choi H.S."/>
            <person name="Lee M.S."/>
            <person name="Yu Y."/>
            <person name="Do Choi Y."/>
            <person name="Park B.S."/>
            <person name="van Deynze A."/>
            <person name="Ashrafi H."/>
            <person name="Hill T."/>
            <person name="Kim W.T."/>
            <person name="Pai H.S."/>
            <person name="Ahn H.K."/>
            <person name="Yeam I."/>
            <person name="Giovannoni J.J."/>
            <person name="Rose J.K."/>
            <person name="Sorensen I."/>
            <person name="Lee S.J."/>
            <person name="Kim R.W."/>
            <person name="Choi I.Y."/>
            <person name="Choi B.S."/>
            <person name="Lim J.S."/>
            <person name="Lee Y.H."/>
            <person name="Choi D."/>
        </authorList>
    </citation>
    <scope>NUCLEOTIDE SEQUENCE [LARGE SCALE GENOMIC DNA]</scope>
    <source>
        <strain evidence="6">cv. CM334</strain>
    </source>
</reference>
<comment type="caution">
    <text evidence="5">The sequence shown here is derived from an EMBL/GenBank/DDBJ whole genome shotgun (WGS) entry which is preliminary data.</text>
</comment>
<protein>
    <submittedName>
        <fullName evidence="5">Pentatricopeptide repeat-containing protein</fullName>
    </submittedName>
</protein>
<feature type="domain" description="DYW" evidence="4">
    <location>
        <begin position="514"/>
        <end position="606"/>
    </location>
</feature>
<accession>A0A1U8GS04</accession>
<dbReference type="STRING" id="4072.A0A1U8GS04"/>
<dbReference type="InterPro" id="IPR032867">
    <property type="entry name" value="DYW_dom"/>
</dbReference>
<dbReference type="FunFam" id="1.25.40.10:FF:000184">
    <property type="entry name" value="Pentatricopeptide repeat-containing protein, chloroplastic"/>
    <property type="match status" value="1"/>
</dbReference>
<evidence type="ECO:0000256" key="3">
    <source>
        <dbReference type="PROSITE-ProRule" id="PRU00708"/>
    </source>
</evidence>
<feature type="repeat" description="PPR" evidence="3">
    <location>
        <begin position="96"/>
        <end position="130"/>
    </location>
</feature>
<evidence type="ECO:0000259" key="4">
    <source>
        <dbReference type="Pfam" id="PF14432"/>
    </source>
</evidence>
<dbReference type="GO" id="GO:0008270">
    <property type="term" value="F:zinc ion binding"/>
    <property type="evidence" value="ECO:0007669"/>
    <property type="project" value="InterPro"/>
</dbReference>
<evidence type="ECO:0000313" key="6">
    <source>
        <dbReference type="Proteomes" id="UP000222542"/>
    </source>
</evidence>
<keyword evidence="6" id="KW-1185">Reference proteome</keyword>
<dbReference type="OrthoDB" id="736572at2759"/>
<dbReference type="SMR" id="A0A1U8GS04"/>
<dbReference type="FunFam" id="1.25.40.10:FF:001370">
    <property type="entry name" value="Pentatricopeptide repeat-containing protein"/>
    <property type="match status" value="1"/>
</dbReference>
<dbReference type="InterPro" id="IPR011990">
    <property type="entry name" value="TPR-like_helical_dom_sf"/>
</dbReference>
<dbReference type="NCBIfam" id="TIGR00756">
    <property type="entry name" value="PPR"/>
    <property type="match status" value="5"/>
</dbReference>
<evidence type="ECO:0000256" key="1">
    <source>
        <dbReference type="ARBA" id="ARBA00006643"/>
    </source>
</evidence>
<comment type="similarity">
    <text evidence="1">Belongs to the PPR family. PCMP-H subfamily.</text>
</comment>
<dbReference type="OMA" id="IHCALLR"/>
<evidence type="ECO:0000256" key="2">
    <source>
        <dbReference type="ARBA" id="ARBA00022737"/>
    </source>
</evidence>
<dbReference type="Proteomes" id="UP000222542">
    <property type="component" value="Unassembled WGS sequence"/>
</dbReference>
<dbReference type="PANTHER" id="PTHR47926:SF400">
    <property type="entry name" value="PENTACOTRIPEPTIDE-REPEAT REGION OF PRORP DOMAIN-CONTAINING PROTEIN"/>
    <property type="match status" value="1"/>
</dbReference>
<gene>
    <name evidence="5" type="ORF">T459_00957</name>
</gene>
<dbReference type="AlphaFoldDB" id="A0A1U8GS04"/>
<dbReference type="Gramene" id="PHT93075">
    <property type="protein sequence ID" value="PHT93075"/>
    <property type="gene ID" value="T459_00957"/>
</dbReference>
<dbReference type="Pfam" id="PF01535">
    <property type="entry name" value="PPR"/>
    <property type="match status" value="4"/>
</dbReference>
<feature type="repeat" description="PPR" evidence="3">
    <location>
        <begin position="197"/>
        <end position="231"/>
    </location>
</feature>
<dbReference type="PANTHER" id="PTHR47926">
    <property type="entry name" value="PENTATRICOPEPTIDE REPEAT-CONTAINING PROTEIN"/>
    <property type="match status" value="1"/>
</dbReference>
<dbReference type="Gene3D" id="1.25.40.10">
    <property type="entry name" value="Tetratricopeptide repeat domain"/>
    <property type="match status" value="3"/>
</dbReference>
<dbReference type="Pfam" id="PF20431">
    <property type="entry name" value="E_motif"/>
    <property type="match status" value="1"/>
</dbReference>